<gene>
    <name evidence="5" type="ORF">HMPREF0620_0497</name>
</gene>
<protein>
    <submittedName>
        <fullName evidence="5">Putative acyl-CoA thioesterase II</fullName>
    </submittedName>
</protein>
<evidence type="ECO:0000259" key="3">
    <source>
        <dbReference type="Pfam" id="PF13622"/>
    </source>
</evidence>
<dbReference type="Pfam" id="PF20789">
    <property type="entry name" value="4HBT_3C"/>
    <property type="match status" value="1"/>
</dbReference>
<dbReference type="Gene3D" id="2.40.160.210">
    <property type="entry name" value="Acyl-CoA thioesterase, double hotdog domain"/>
    <property type="match status" value="1"/>
</dbReference>
<evidence type="ECO:0000256" key="2">
    <source>
        <dbReference type="ARBA" id="ARBA00022801"/>
    </source>
</evidence>
<dbReference type="InterPro" id="IPR042171">
    <property type="entry name" value="Acyl-CoA_hotdog"/>
</dbReference>
<dbReference type="Proteomes" id="UP000004946">
    <property type="component" value="Chromosome"/>
</dbReference>
<reference evidence="5 6" key="1">
    <citation type="submission" date="2010-12" db="EMBL/GenBank/DDBJ databases">
        <authorList>
            <person name="Muzny D."/>
            <person name="Qin X."/>
            <person name="Buhay C."/>
            <person name="Dugan-Rocha S."/>
            <person name="Ding Y."/>
            <person name="Chen G."/>
            <person name="Hawes A."/>
            <person name="Holder M."/>
            <person name="Jhangiani S."/>
            <person name="Johnson A."/>
            <person name="Khan Z."/>
            <person name="Li Z."/>
            <person name="Liu W."/>
            <person name="Liu X."/>
            <person name="Perez L."/>
            <person name="Shen H."/>
            <person name="Wang Q."/>
            <person name="Watt J."/>
            <person name="Xi L."/>
            <person name="Xin Y."/>
            <person name="Zhou J."/>
            <person name="Deng J."/>
            <person name="Jiang H."/>
            <person name="Liu Y."/>
            <person name="Qu J."/>
            <person name="Song X.-Z."/>
            <person name="Zhang L."/>
            <person name="Villasana D."/>
            <person name="Johnson A."/>
            <person name="Liu J."/>
            <person name="Liyanage D."/>
            <person name="Lorensuhewa L."/>
            <person name="Robinson T."/>
            <person name="Song A."/>
            <person name="Song B.-B."/>
            <person name="Dinh H."/>
            <person name="Thornton R."/>
            <person name="Coyle M."/>
            <person name="Francisco L."/>
            <person name="Jackson L."/>
            <person name="Javaid M."/>
            <person name="Korchina V."/>
            <person name="Kovar C."/>
            <person name="Mata R."/>
            <person name="Mathew T."/>
            <person name="Ngo R."/>
            <person name="Nguyen L."/>
            <person name="Nguyen N."/>
            <person name="Okwuonu G."/>
            <person name="Ongeri F."/>
            <person name="Pham C."/>
            <person name="Simmons D."/>
            <person name="Wilczek-Boney K."/>
            <person name="Hale W."/>
            <person name="Jakkamsetti A."/>
            <person name="Pham P."/>
            <person name="Ruth R."/>
            <person name="San Lucas F."/>
            <person name="Warren J."/>
            <person name="Zhang J."/>
            <person name="Zhao Z."/>
            <person name="Zhou C."/>
            <person name="Zhu D."/>
            <person name="Lee S."/>
            <person name="Bess C."/>
            <person name="Blankenburg K."/>
            <person name="Forbes L."/>
            <person name="Fu Q."/>
            <person name="Gubbala S."/>
            <person name="Hirani K."/>
            <person name="Jayaseelan J.C."/>
            <person name="Lara F."/>
            <person name="Munidasa M."/>
            <person name="Palculict T."/>
            <person name="Patil S."/>
            <person name="Pu L.-L."/>
            <person name="Saada N."/>
            <person name="Tang L."/>
            <person name="Weissenberger G."/>
            <person name="Zhu Y."/>
            <person name="Hemphill L."/>
            <person name="Shang Y."/>
            <person name="Youmans B."/>
            <person name="Ayvaz T."/>
            <person name="Ross M."/>
            <person name="Santibanez J."/>
            <person name="Aqrawi P."/>
            <person name="Gross S."/>
            <person name="Joshi V."/>
            <person name="Fowler G."/>
            <person name="Nazareth L."/>
            <person name="Reid J."/>
            <person name="Worley K."/>
            <person name="Petrosino J."/>
            <person name="Highlander S."/>
            <person name="Gibbs R."/>
        </authorList>
    </citation>
    <scope>NUCLEOTIDE SEQUENCE [LARGE SCALE GENOMIC DNA]</scope>
    <source>
        <strain evidence="5 6">DSM 10105</strain>
    </source>
</reference>
<organism evidence="5 6">
    <name type="scientific">Parascardovia denticolens DSM 10105 = JCM 12538</name>
    <dbReference type="NCBI Taxonomy" id="864564"/>
    <lineage>
        <taxon>Bacteria</taxon>
        <taxon>Bacillati</taxon>
        <taxon>Actinomycetota</taxon>
        <taxon>Actinomycetes</taxon>
        <taxon>Bifidobacteriales</taxon>
        <taxon>Bifidobacteriaceae</taxon>
        <taxon>Parascardovia</taxon>
    </lineage>
</organism>
<dbReference type="InterPro" id="IPR029069">
    <property type="entry name" value="HotDog_dom_sf"/>
</dbReference>
<dbReference type="EMBL" id="AEON01000001">
    <property type="protein sequence ID" value="EFT83492.1"/>
    <property type="molecule type" value="Genomic_DNA"/>
</dbReference>
<comment type="caution">
    <text evidence="5">The sequence shown here is derived from an EMBL/GenBank/DDBJ whole genome shotgun (WGS) entry which is preliminary data.</text>
</comment>
<dbReference type="GO" id="GO:0047617">
    <property type="term" value="F:fatty acyl-CoA hydrolase activity"/>
    <property type="evidence" value="ECO:0007669"/>
    <property type="project" value="InterPro"/>
</dbReference>
<dbReference type="InterPro" id="IPR049450">
    <property type="entry name" value="ACOT8-like_C"/>
</dbReference>
<dbReference type="GO" id="GO:0006637">
    <property type="term" value="P:acyl-CoA metabolic process"/>
    <property type="evidence" value="ECO:0007669"/>
    <property type="project" value="InterPro"/>
</dbReference>
<evidence type="ECO:0000259" key="4">
    <source>
        <dbReference type="Pfam" id="PF20789"/>
    </source>
</evidence>
<keyword evidence="6" id="KW-1185">Reference proteome</keyword>
<dbReference type="CDD" id="cd03444">
    <property type="entry name" value="Thioesterase_II_repeat1"/>
    <property type="match status" value="1"/>
</dbReference>
<dbReference type="InterPro" id="IPR003703">
    <property type="entry name" value="Acyl_CoA_thio"/>
</dbReference>
<accession>E6K111</accession>
<comment type="similarity">
    <text evidence="1">Belongs to the C/M/P thioester hydrolase family.</text>
</comment>
<dbReference type="HOGENOM" id="CLU_032690_0_1_11"/>
<dbReference type="PANTHER" id="PTHR11066">
    <property type="entry name" value="ACYL-COA THIOESTERASE"/>
    <property type="match status" value="1"/>
</dbReference>
<keyword evidence="2" id="KW-0378">Hydrolase</keyword>
<evidence type="ECO:0000313" key="5">
    <source>
        <dbReference type="EMBL" id="EFT83492.1"/>
    </source>
</evidence>
<dbReference type="PATRIC" id="fig|864564.6.peg.1214"/>
<dbReference type="SUPFAM" id="SSF54637">
    <property type="entry name" value="Thioesterase/thiol ester dehydrase-isomerase"/>
    <property type="match status" value="2"/>
</dbReference>
<feature type="domain" description="Acyl-CoA thioesterase-like C-terminal" evidence="4">
    <location>
        <begin position="192"/>
        <end position="309"/>
    </location>
</feature>
<dbReference type="PANTHER" id="PTHR11066:SF34">
    <property type="entry name" value="ACYL-COENZYME A THIOESTERASE 8"/>
    <property type="match status" value="1"/>
</dbReference>
<proteinExistence type="inferred from homology"/>
<feature type="domain" description="Acyl-CoA thioesterase-like N-terminal HotDog" evidence="3">
    <location>
        <begin position="53"/>
        <end position="131"/>
    </location>
</feature>
<dbReference type="CDD" id="cd03445">
    <property type="entry name" value="Thioesterase_II_repeat2"/>
    <property type="match status" value="1"/>
</dbReference>
<dbReference type="Pfam" id="PF13622">
    <property type="entry name" value="4HBT_3"/>
    <property type="match status" value="1"/>
</dbReference>
<dbReference type="GO" id="GO:0009062">
    <property type="term" value="P:fatty acid catabolic process"/>
    <property type="evidence" value="ECO:0007669"/>
    <property type="project" value="TreeGrafter"/>
</dbReference>
<dbReference type="KEGG" id="pdo:PSDT_1102"/>
<dbReference type="RefSeq" id="WP_006288910.1">
    <property type="nucleotide sequence ID" value="NZ_AP012333.1"/>
</dbReference>
<dbReference type="eggNOG" id="COG1946">
    <property type="taxonomic scope" value="Bacteria"/>
</dbReference>
<dbReference type="InterPro" id="IPR049449">
    <property type="entry name" value="TesB_ACOT8-like_N"/>
</dbReference>
<evidence type="ECO:0000313" key="6">
    <source>
        <dbReference type="Proteomes" id="UP000004946"/>
    </source>
</evidence>
<evidence type="ECO:0000256" key="1">
    <source>
        <dbReference type="ARBA" id="ARBA00006538"/>
    </source>
</evidence>
<sequence length="314" mass="35227">MTSVNPTNPTDRGNESKAAPISPIDRIVGVLKLGTPTTSLNHTYVKGESLYFPTGRVYGGQVIAQSVVAAARTVEESRLPESIHGLFITAGDIGQDILFDVENLRDGRSFSSRRVNATQRDGAVFTAISNFQEKGQDGFHYQDPMPDDLPAPESLPSMYDLMSPYQEESPFADYYTNQSPFDIRHITSVVLMHRERDAQARRDRQMVWMKADGHVEADQVIHRALLALGCDQLMMEPIIRRSGYSFLVPGISFASLDHSMWWYEDIDMNDWLLFVQETPKAAHSRGLSQAEVYDRSGRLVAAMVQEAMVRIPNL</sequence>
<dbReference type="AlphaFoldDB" id="E6K111"/>
<name>E6K111_PARDN</name>